<evidence type="ECO:0000313" key="1">
    <source>
        <dbReference type="EMBL" id="KAJ8895091.1"/>
    </source>
</evidence>
<protein>
    <submittedName>
        <fullName evidence="1">Uncharacterized protein</fullName>
    </submittedName>
</protein>
<dbReference type="EMBL" id="JARBHB010000001">
    <property type="protein sequence ID" value="KAJ8895091.1"/>
    <property type="molecule type" value="Genomic_DNA"/>
</dbReference>
<proteinExistence type="predicted"/>
<gene>
    <name evidence="1" type="ORF">PR048_000416</name>
</gene>
<sequence>MPVGTYDGITKRAEKRMTAAFPNFSPNLETTTMSEARRKKKTIARVEVTQHDSSSSPSKFTELIVLQGAVSARNRCEHVGETFDKAACDCELLGLCRTRVRVSTRRYLRWSCVWHAPCGPRGSHNDTFAALLITLVKLPTSYPVEPSSISGGGAPGFSQVIIGPGDAAGRRDFSGISRFPPPFRSGAAPFSPRFTPVGFEDLAVNMTLFPFSPTLQFSYKYWPRDYHIELFELCILSIMSPDSTEFYGVCHHVATSTFFEDTGKETLLRQQFPQRSMQRNITKRSRCCVNRYADACKIRVIFPPENRFRCLINKRTQSVVSPGHCTLVDVVNLLHFLKRD</sequence>
<evidence type="ECO:0000313" key="2">
    <source>
        <dbReference type="Proteomes" id="UP001159363"/>
    </source>
</evidence>
<name>A0ABQ9IEK5_9NEOP</name>
<reference evidence="1 2" key="1">
    <citation type="submission" date="2023-02" db="EMBL/GenBank/DDBJ databases">
        <title>LHISI_Scaffold_Assembly.</title>
        <authorList>
            <person name="Stuart O.P."/>
            <person name="Cleave R."/>
            <person name="Magrath M.J.L."/>
            <person name="Mikheyev A.S."/>
        </authorList>
    </citation>
    <scope>NUCLEOTIDE SEQUENCE [LARGE SCALE GENOMIC DNA]</scope>
    <source>
        <strain evidence="1">Daus_M_001</strain>
        <tissue evidence="1">Leg muscle</tissue>
    </source>
</reference>
<comment type="caution">
    <text evidence="1">The sequence shown here is derived from an EMBL/GenBank/DDBJ whole genome shotgun (WGS) entry which is preliminary data.</text>
</comment>
<accession>A0ABQ9IEK5</accession>
<organism evidence="1 2">
    <name type="scientific">Dryococelus australis</name>
    <dbReference type="NCBI Taxonomy" id="614101"/>
    <lineage>
        <taxon>Eukaryota</taxon>
        <taxon>Metazoa</taxon>
        <taxon>Ecdysozoa</taxon>
        <taxon>Arthropoda</taxon>
        <taxon>Hexapoda</taxon>
        <taxon>Insecta</taxon>
        <taxon>Pterygota</taxon>
        <taxon>Neoptera</taxon>
        <taxon>Polyneoptera</taxon>
        <taxon>Phasmatodea</taxon>
        <taxon>Verophasmatodea</taxon>
        <taxon>Anareolatae</taxon>
        <taxon>Phasmatidae</taxon>
        <taxon>Eurycanthinae</taxon>
        <taxon>Dryococelus</taxon>
    </lineage>
</organism>
<keyword evidence="2" id="KW-1185">Reference proteome</keyword>
<dbReference type="Proteomes" id="UP001159363">
    <property type="component" value="Chromosome 1"/>
</dbReference>